<dbReference type="PANTHER" id="PTHR11692:SF0">
    <property type="entry name" value="BIFUNCTIONAL PURINE BIOSYNTHESIS PROTEIN ATIC"/>
    <property type="match status" value="1"/>
</dbReference>
<dbReference type="Proteomes" id="UP000266262">
    <property type="component" value="Unassembled WGS sequence"/>
</dbReference>
<dbReference type="PROSITE" id="PS51855">
    <property type="entry name" value="MGS"/>
    <property type="match status" value="1"/>
</dbReference>
<evidence type="ECO:0000313" key="14">
    <source>
        <dbReference type="Proteomes" id="UP000094757"/>
    </source>
</evidence>
<dbReference type="STRING" id="39950.BCB69_00545"/>
<dbReference type="InterPro" id="IPR036914">
    <property type="entry name" value="MGS-like_dom_sf"/>
</dbReference>
<comment type="pathway">
    <text evidence="2 10">Purine metabolism; IMP biosynthesis via de novo pathway; 5-formamido-1-(5-phospho-D-ribosyl)imidazole-4-carboxamide from 5-amino-1-(5-phospho-D-ribosyl)imidazole-4-carboxamide (10-formyl THF route): step 1/1.</text>
</comment>
<comment type="catalytic activity">
    <reaction evidence="8 10">
        <text>(6R)-10-formyltetrahydrofolate + 5-amino-1-(5-phospho-beta-D-ribosyl)imidazole-4-carboxamide = 5-formamido-1-(5-phospho-D-ribosyl)imidazole-4-carboxamide + (6S)-5,6,7,8-tetrahydrofolate</text>
        <dbReference type="Rhea" id="RHEA:22192"/>
        <dbReference type="ChEBI" id="CHEBI:57453"/>
        <dbReference type="ChEBI" id="CHEBI:58467"/>
        <dbReference type="ChEBI" id="CHEBI:58475"/>
        <dbReference type="ChEBI" id="CHEBI:195366"/>
        <dbReference type="EC" id="2.1.2.3"/>
    </reaction>
</comment>
<evidence type="ECO:0000256" key="10">
    <source>
        <dbReference type="HAMAP-Rule" id="MF_00139"/>
    </source>
</evidence>
<evidence type="ECO:0000259" key="11">
    <source>
        <dbReference type="PROSITE" id="PS51855"/>
    </source>
</evidence>
<evidence type="ECO:0000256" key="4">
    <source>
        <dbReference type="ARBA" id="ARBA00022679"/>
    </source>
</evidence>
<evidence type="ECO:0000313" key="12">
    <source>
        <dbReference type="EMBL" id="AOH38613.1"/>
    </source>
</evidence>
<comment type="domain">
    <text evidence="10">The IMP cyclohydrolase activity resides in the N-terminal region.</text>
</comment>
<dbReference type="EMBL" id="CP017037">
    <property type="protein sequence ID" value="AOH38613.1"/>
    <property type="molecule type" value="Genomic_DNA"/>
</dbReference>
<keyword evidence="4 10" id="KW-0808">Transferase</keyword>
<dbReference type="InterPro" id="IPR024051">
    <property type="entry name" value="AICAR_Tfase_dup_dom_sf"/>
</dbReference>
<feature type="domain" description="MGS-like" evidence="11">
    <location>
        <begin position="1"/>
        <end position="146"/>
    </location>
</feature>
<evidence type="ECO:0000256" key="1">
    <source>
        <dbReference type="ARBA" id="ARBA00004844"/>
    </source>
</evidence>
<dbReference type="Pfam" id="PF02142">
    <property type="entry name" value="MGS"/>
    <property type="match status" value="1"/>
</dbReference>
<dbReference type="AlphaFoldDB" id="A0A1B3WCC1"/>
<reference evidence="12" key="1">
    <citation type="submission" date="2016-08" db="EMBL/GenBank/DDBJ databases">
        <authorList>
            <person name="Seilhamer J.J."/>
        </authorList>
    </citation>
    <scope>NUCLEOTIDE SEQUENCE [LARGE SCALE GENOMIC DNA]</scope>
    <source>
        <strain evidence="12">F0677</strain>
    </source>
</reference>
<evidence type="ECO:0000256" key="9">
    <source>
        <dbReference type="ARBA" id="ARBA00050687"/>
    </source>
</evidence>
<dbReference type="EC" id="2.1.2.3" evidence="10"/>
<evidence type="ECO:0000256" key="2">
    <source>
        <dbReference type="ARBA" id="ARBA00004954"/>
    </source>
</evidence>
<dbReference type="PIRSF" id="PIRSF000414">
    <property type="entry name" value="AICARFT_IMPCHas"/>
    <property type="match status" value="1"/>
</dbReference>
<evidence type="ECO:0000256" key="8">
    <source>
        <dbReference type="ARBA" id="ARBA00050488"/>
    </source>
</evidence>
<dbReference type="CDD" id="cd01421">
    <property type="entry name" value="IMPCH"/>
    <property type="match status" value="1"/>
</dbReference>
<dbReference type="GO" id="GO:0003937">
    <property type="term" value="F:IMP cyclohydrolase activity"/>
    <property type="evidence" value="ECO:0007669"/>
    <property type="project" value="UniProtKB-UniRule"/>
</dbReference>
<dbReference type="SMART" id="SM00851">
    <property type="entry name" value="MGS"/>
    <property type="match status" value="1"/>
</dbReference>
<dbReference type="NCBIfam" id="NF002049">
    <property type="entry name" value="PRK00881.1"/>
    <property type="match status" value="1"/>
</dbReference>
<comment type="similarity">
    <text evidence="3 10">Belongs to the PurH family.</text>
</comment>
<dbReference type="EMBL" id="QWKU01000001">
    <property type="protein sequence ID" value="RID94436.1"/>
    <property type="molecule type" value="Genomic_DNA"/>
</dbReference>
<dbReference type="InterPro" id="IPR011607">
    <property type="entry name" value="MGS-like_dom"/>
</dbReference>
<dbReference type="FunFam" id="3.40.140.20:FF:000001">
    <property type="entry name" value="Bifunctional purine biosynthesis protein PurH"/>
    <property type="match status" value="1"/>
</dbReference>
<dbReference type="OrthoDB" id="9802065at2"/>
<dbReference type="EC" id="3.5.4.10" evidence="10"/>
<accession>A0A1B3WCC1</accession>
<dbReference type="FunFam" id="3.40.50.1380:FF:000001">
    <property type="entry name" value="Bifunctional purine biosynthesis protein PurH"/>
    <property type="match status" value="1"/>
</dbReference>
<dbReference type="InterPro" id="IPR016193">
    <property type="entry name" value="Cytidine_deaminase-like"/>
</dbReference>
<dbReference type="SUPFAM" id="SSF52335">
    <property type="entry name" value="Methylglyoxal synthase-like"/>
    <property type="match status" value="1"/>
</dbReference>
<name>A0A1B3WCC1_9FIRM</name>
<evidence type="ECO:0000313" key="15">
    <source>
        <dbReference type="Proteomes" id="UP000266262"/>
    </source>
</evidence>
<dbReference type="UniPathway" id="UPA00074">
    <property type="reaction ID" value="UER00133"/>
</dbReference>
<dbReference type="PANTHER" id="PTHR11692">
    <property type="entry name" value="BIFUNCTIONAL PURINE BIOSYNTHESIS PROTEIN PURH"/>
    <property type="match status" value="1"/>
</dbReference>
<dbReference type="FunFam" id="3.40.140.20:FF:000002">
    <property type="entry name" value="Bifunctional purine biosynthesis protein PurH"/>
    <property type="match status" value="1"/>
</dbReference>
<dbReference type="GO" id="GO:0006189">
    <property type="term" value="P:'de novo' IMP biosynthetic process"/>
    <property type="evidence" value="ECO:0007669"/>
    <property type="project" value="UniProtKB-UniRule"/>
</dbReference>
<keyword evidence="6 10" id="KW-0378">Hydrolase</keyword>
<dbReference type="KEGG" id="dpn:BCB69_00545"/>
<dbReference type="GO" id="GO:0005829">
    <property type="term" value="C:cytosol"/>
    <property type="evidence" value="ECO:0007669"/>
    <property type="project" value="TreeGrafter"/>
</dbReference>
<evidence type="ECO:0000313" key="13">
    <source>
        <dbReference type="EMBL" id="RID94436.1"/>
    </source>
</evidence>
<dbReference type="Gene3D" id="3.40.50.1380">
    <property type="entry name" value="Methylglyoxal synthase-like domain"/>
    <property type="match status" value="1"/>
</dbReference>
<sequence>MEIKRALLSVSDKTGIVEFAQGLHELGVELISTGGTMQQLKAAGIPVISVSEITGFPEMMDGRVKTLHPKVHGGILAIRDNPEHVGAMKAHGITGIDLVVVNLYPFRETIAKPDVTREEAIENIDIGGPSMVRAAAKNYKYVAIVVDPMQYSEVLEKVNSNTLTEDFRLALSQKAFLHTGLYDCAIAEYLTKQVTEKASMPVVYSKSFTKIQDLRYGENPHQKAAFYRDTAAQGGIAFAKQLHGKELSYNNIVDMEAAWNLAHEWKERPSCVIVKHTNPCGTALGNTVLEAFERAFAADDKSAFGGIVAFNRELDAETAEAMKPIFFEVVMAPTISKDALEILGTKKNIRLIEIPETTTEELQLRKVSGGLLVQTADDSSETREDCQVVTERVPTEEEWKAMEFAWKIVKHVKSNAIVLAGTDVTYGIGAGQMNRVGAAAIAIQEAGEKSKGAALASDAFFPFGDTIEAAGKAGVTCVIQPGGSIRDQESIDMANKYNITMVFTGHRHFRHC</sequence>
<dbReference type="Proteomes" id="UP000094757">
    <property type="component" value="Chromosome"/>
</dbReference>
<keyword evidence="15" id="KW-1185">Reference proteome</keyword>
<evidence type="ECO:0000256" key="7">
    <source>
        <dbReference type="ARBA" id="ARBA00023268"/>
    </source>
</evidence>
<reference evidence="14" key="2">
    <citation type="submission" date="2016-08" db="EMBL/GenBank/DDBJ databases">
        <authorList>
            <person name="Holder M.E."/>
            <person name="Ajami N.J."/>
            <person name="Petrosino J.F."/>
        </authorList>
    </citation>
    <scope>NUCLEOTIDE SEQUENCE [LARGE SCALE GENOMIC DNA]</scope>
    <source>
        <strain evidence="14">F0677</strain>
    </source>
</reference>
<keyword evidence="5 10" id="KW-0658">Purine biosynthesis</keyword>
<evidence type="ECO:0000256" key="3">
    <source>
        <dbReference type="ARBA" id="ARBA00007667"/>
    </source>
</evidence>
<dbReference type="InterPro" id="IPR002695">
    <property type="entry name" value="PurH-like"/>
</dbReference>
<dbReference type="Gene3D" id="3.40.140.20">
    <property type="match status" value="2"/>
</dbReference>
<evidence type="ECO:0000256" key="6">
    <source>
        <dbReference type="ARBA" id="ARBA00022801"/>
    </source>
</evidence>
<comment type="catalytic activity">
    <reaction evidence="9 10">
        <text>IMP + H2O = 5-formamido-1-(5-phospho-D-ribosyl)imidazole-4-carboxamide</text>
        <dbReference type="Rhea" id="RHEA:18445"/>
        <dbReference type="ChEBI" id="CHEBI:15377"/>
        <dbReference type="ChEBI" id="CHEBI:58053"/>
        <dbReference type="ChEBI" id="CHEBI:58467"/>
        <dbReference type="EC" id="3.5.4.10"/>
    </reaction>
</comment>
<dbReference type="RefSeq" id="WP_022513352.1">
    <property type="nucleotide sequence ID" value="NZ_CP017037.1"/>
</dbReference>
<dbReference type="GO" id="GO:0004643">
    <property type="term" value="F:phosphoribosylaminoimidazolecarboxamide formyltransferase activity"/>
    <property type="evidence" value="ECO:0007669"/>
    <property type="project" value="UniProtKB-UniRule"/>
</dbReference>
<dbReference type="SMART" id="SM00798">
    <property type="entry name" value="AICARFT_IMPCHas"/>
    <property type="match status" value="1"/>
</dbReference>
<protein>
    <recommendedName>
        <fullName evidence="10">Bifunctional purine biosynthesis protein PurH</fullName>
    </recommendedName>
    <domain>
        <recommendedName>
            <fullName evidence="10">Phosphoribosylaminoimidazolecarboxamide formyltransferase</fullName>
            <ecNumber evidence="10">2.1.2.3</ecNumber>
        </recommendedName>
        <alternativeName>
            <fullName evidence="10">AICAR transformylase</fullName>
        </alternativeName>
    </domain>
    <domain>
        <recommendedName>
            <fullName evidence="10">IMP cyclohydrolase</fullName>
            <ecNumber evidence="10">3.5.4.10</ecNumber>
        </recommendedName>
        <alternativeName>
            <fullName evidence="10">ATIC</fullName>
        </alternativeName>
        <alternativeName>
            <fullName evidence="10">IMP synthase</fullName>
        </alternativeName>
        <alternativeName>
            <fullName evidence="10">Inosinicase</fullName>
        </alternativeName>
    </domain>
</protein>
<dbReference type="HAMAP" id="MF_00139">
    <property type="entry name" value="PurH"/>
    <property type="match status" value="1"/>
</dbReference>
<dbReference type="NCBIfam" id="TIGR00355">
    <property type="entry name" value="purH"/>
    <property type="match status" value="1"/>
</dbReference>
<reference evidence="13 15" key="3">
    <citation type="submission" date="2018-08" db="EMBL/GenBank/DDBJ databases">
        <title>Draft genome sequence of Dialister pneumosintes KCOM 1685.</title>
        <authorList>
            <person name="Kook J.-K."/>
            <person name="Park S.-N."/>
            <person name="Lim Y.K."/>
        </authorList>
    </citation>
    <scope>NUCLEOTIDE SEQUENCE [LARGE SCALE GENOMIC DNA]</scope>
    <source>
        <strain evidence="13 15">KCOM 1685</strain>
    </source>
</reference>
<evidence type="ECO:0000256" key="5">
    <source>
        <dbReference type="ARBA" id="ARBA00022755"/>
    </source>
</evidence>
<gene>
    <name evidence="10 13" type="primary">purH</name>
    <name evidence="12" type="ORF">BCB69_00545</name>
    <name evidence="13" type="ORF">DX915_02645</name>
</gene>
<proteinExistence type="inferred from homology"/>
<organism evidence="12 14">
    <name type="scientific">Dialister pneumosintes</name>
    <dbReference type="NCBI Taxonomy" id="39950"/>
    <lineage>
        <taxon>Bacteria</taxon>
        <taxon>Bacillati</taxon>
        <taxon>Bacillota</taxon>
        <taxon>Negativicutes</taxon>
        <taxon>Veillonellales</taxon>
        <taxon>Veillonellaceae</taxon>
        <taxon>Dialister</taxon>
    </lineage>
</organism>
<comment type="pathway">
    <text evidence="1 10">Purine metabolism; IMP biosynthesis via de novo pathway; IMP from 5-formamido-1-(5-phospho-D-ribosyl)imidazole-4-carboxamide: step 1/1.</text>
</comment>
<keyword evidence="7 10" id="KW-0511">Multifunctional enzyme</keyword>
<dbReference type="Pfam" id="PF01808">
    <property type="entry name" value="AICARFT_IMPCHas"/>
    <property type="match status" value="1"/>
</dbReference>
<dbReference type="SUPFAM" id="SSF53927">
    <property type="entry name" value="Cytidine deaminase-like"/>
    <property type="match status" value="1"/>
</dbReference>